<dbReference type="GO" id="GO:0010333">
    <property type="term" value="F:terpene synthase activity"/>
    <property type="evidence" value="ECO:0007669"/>
    <property type="project" value="InterPro"/>
</dbReference>
<dbReference type="SUPFAM" id="SSF48239">
    <property type="entry name" value="Terpenoid cyclases/Protein prenyltransferases"/>
    <property type="match status" value="1"/>
</dbReference>
<evidence type="ECO:0000259" key="3">
    <source>
        <dbReference type="Pfam" id="PF03936"/>
    </source>
</evidence>
<gene>
    <name evidence="4" type="ORF">BUALT_Bualt13G0037700</name>
</gene>
<dbReference type="PANTHER" id="PTHR31225:SF9">
    <property type="entry name" value="TERPENE SYNTHASE 10"/>
    <property type="match status" value="1"/>
</dbReference>
<reference evidence="4" key="1">
    <citation type="submission" date="2019-10" db="EMBL/GenBank/DDBJ databases">
        <authorList>
            <person name="Zhang R."/>
            <person name="Pan Y."/>
            <person name="Wang J."/>
            <person name="Ma R."/>
            <person name="Yu S."/>
        </authorList>
    </citation>
    <scope>NUCLEOTIDE SEQUENCE</scope>
    <source>
        <strain evidence="4">LA-IB0</strain>
        <tissue evidence="4">Leaf</tissue>
    </source>
</reference>
<dbReference type="Gene3D" id="1.10.600.10">
    <property type="entry name" value="Farnesyl Diphosphate Synthase"/>
    <property type="match status" value="1"/>
</dbReference>
<name>A0AAV6WR86_9LAMI</name>
<organism evidence="4 5">
    <name type="scientific">Buddleja alternifolia</name>
    <dbReference type="NCBI Taxonomy" id="168488"/>
    <lineage>
        <taxon>Eukaryota</taxon>
        <taxon>Viridiplantae</taxon>
        <taxon>Streptophyta</taxon>
        <taxon>Embryophyta</taxon>
        <taxon>Tracheophyta</taxon>
        <taxon>Spermatophyta</taxon>
        <taxon>Magnoliopsida</taxon>
        <taxon>eudicotyledons</taxon>
        <taxon>Gunneridae</taxon>
        <taxon>Pentapetalae</taxon>
        <taxon>asterids</taxon>
        <taxon>lamiids</taxon>
        <taxon>Lamiales</taxon>
        <taxon>Scrophulariaceae</taxon>
        <taxon>Buddlejeae</taxon>
        <taxon>Buddleja</taxon>
    </lineage>
</organism>
<dbReference type="InterPro" id="IPR008930">
    <property type="entry name" value="Terpenoid_cyclase/PrenylTrfase"/>
</dbReference>
<keyword evidence="2" id="KW-0460">Magnesium</keyword>
<dbReference type="GO" id="GO:0016102">
    <property type="term" value="P:diterpenoid biosynthetic process"/>
    <property type="evidence" value="ECO:0007669"/>
    <property type="project" value="InterPro"/>
</dbReference>
<sequence length="509" mass="59234">MAAIITNILIISRKPTNNLCTFDRKLAPKRCRFSRNGAASTTSSQHSNAVPCDLTPVTRRSGNYKPPFWDFDYIQSLNSKYKEERHLRRASELKAQVETLLEATMILLEPKYLIVSRTRMMNLSLFLVKTPTDCYKEKILDQAREFATIFLEKNLDQKLIIDQNLSLLVRHALEIPLDWNVPRTNARWFIEAHGKRPDMNPIVLELAKLDFNIVQAIHQEELKNVSRIVEDYIWSVGMIEPPEYGYQRVMFAKLIGLVTTVDDIFDVYGTLEELQLFEEAFQRWDIELIDQLPDYMQVCYLAVYNFINEVAYDVLNDKGGIVIIKYLRKLWTDLTRSYMQEAKWYHNGHTPTMDEYINNALISSGTPAVLTHLFFMLRNPIQKEAVDELYKYHDIVRWPSIITRLVDDIGTSTEEMERGDAPKTIQCYMNETGASYKEAQEYTMFLVREAWKKLNEEPIANSPFSRDFITCSINMGRMTHYVYLHGDGQGVQHSGIKDRTTDLLFNPIE</sequence>
<dbReference type="InterPro" id="IPR008949">
    <property type="entry name" value="Isoprenoid_synthase_dom_sf"/>
</dbReference>
<accession>A0AAV6WR86</accession>
<dbReference type="PANTHER" id="PTHR31225">
    <property type="entry name" value="OS04G0344100 PROTEIN-RELATED"/>
    <property type="match status" value="1"/>
</dbReference>
<keyword evidence="1" id="KW-0479">Metal-binding</keyword>
<feature type="domain" description="Terpene synthase metal-binding" evidence="3">
    <location>
        <begin position="226"/>
        <end position="453"/>
    </location>
</feature>
<keyword evidence="5" id="KW-1185">Reference proteome</keyword>
<evidence type="ECO:0000256" key="1">
    <source>
        <dbReference type="ARBA" id="ARBA00022723"/>
    </source>
</evidence>
<proteinExistence type="predicted"/>
<dbReference type="SFLD" id="SFLDS00005">
    <property type="entry name" value="Isoprenoid_Synthase_Type_I"/>
    <property type="match status" value="1"/>
</dbReference>
<dbReference type="Gene3D" id="1.50.10.130">
    <property type="entry name" value="Terpene synthase, N-terminal domain"/>
    <property type="match status" value="1"/>
</dbReference>
<evidence type="ECO:0000256" key="2">
    <source>
        <dbReference type="ARBA" id="ARBA00022842"/>
    </source>
</evidence>
<dbReference type="CDD" id="cd00684">
    <property type="entry name" value="Terpene_cyclase_plant_C1"/>
    <property type="match status" value="1"/>
</dbReference>
<dbReference type="GO" id="GO:0000287">
    <property type="term" value="F:magnesium ion binding"/>
    <property type="evidence" value="ECO:0007669"/>
    <property type="project" value="InterPro"/>
</dbReference>
<dbReference type="InterPro" id="IPR005630">
    <property type="entry name" value="Terpene_synthase_metal-bd"/>
</dbReference>
<evidence type="ECO:0000313" key="5">
    <source>
        <dbReference type="Proteomes" id="UP000826271"/>
    </source>
</evidence>
<dbReference type="Proteomes" id="UP000826271">
    <property type="component" value="Unassembled WGS sequence"/>
</dbReference>
<dbReference type="InterPro" id="IPR034741">
    <property type="entry name" value="Terpene_cyclase-like_1_C"/>
</dbReference>
<dbReference type="InterPro" id="IPR044814">
    <property type="entry name" value="Terpene_cyclase_plant_C1"/>
</dbReference>
<dbReference type="SFLD" id="SFLDG01019">
    <property type="entry name" value="Terpene_Cyclase_Like_1_C_Termi"/>
    <property type="match status" value="1"/>
</dbReference>
<dbReference type="FunFam" id="1.10.600.10:FF:000007">
    <property type="entry name" value="Isoprene synthase, chloroplastic"/>
    <property type="match status" value="1"/>
</dbReference>
<dbReference type="Pfam" id="PF03936">
    <property type="entry name" value="Terpene_synth_C"/>
    <property type="match status" value="1"/>
</dbReference>
<dbReference type="InterPro" id="IPR036965">
    <property type="entry name" value="Terpene_synth_N_sf"/>
</dbReference>
<dbReference type="InterPro" id="IPR050148">
    <property type="entry name" value="Terpene_synthase-like"/>
</dbReference>
<dbReference type="SUPFAM" id="SSF48576">
    <property type="entry name" value="Terpenoid synthases"/>
    <property type="match status" value="1"/>
</dbReference>
<comment type="caution">
    <text evidence="4">The sequence shown here is derived from an EMBL/GenBank/DDBJ whole genome shotgun (WGS) entry which is preliminary data.</text>
</comment>
<dbReference type="AlphaFoldDB" id="A0AAV6WR86"/>
<evidence type="ECO:0000313" key="4">
    <source>
        <dbReference type="EMBL" id="KAG8370962.1"/>
    </source>
</evidence>
<dbReference type="EMBL" id="WHWC01000013">
    <property type="protein sequence ID" value="KAG8370962.1"/>
    <property type="molecule type" value="Genomic_DNA"/>
</dbReference>
<protein>
    <recommendedName>
        <fullName evidence="3">Terpene synthase metal-binding domain-containing protein</fullName>
    </recommendedName>
</protein>